<dbReference type="RefSeq" id="WP_093314278.1">
    <property type="nucleotide sequence ID" value="NZ_FNPV01000007.1"/>
</dbReference>
<proteinExistence type="predicted"/>
<dbReference type="PANTHER" id="PTHR42659:SF9">
    <property type="entry name" value="XANTHINE DEHYDROGENASE FAD-BINDING SUBUNIT XDHB-RELATED"/>
    <property type="match status" value="1"/>
</dbReference>
<dbReference type="PROSITE" id="PS51387">
    <property type="entry name" value="FAD_PCMH"/>
    <property type="match status" value="1"/>
</dbReference>
<dbReference type="AlphaFoldDB" id="A0A1H3PST2"/>
<organism evidence="4 5">
    <name type="scientific">Tindallia californiensis</name>
    <dbReference type="NCBI Taxonomy" id="159292"/>
    <lineage>
        <taxon>Bacteria</taxon>
        <taxon>Bacillati</taxon>
        <taxon>Bacillota</taxon>
        <taxon>Clostridia</taxon>
        <taxon>Peptostreptococcales</taxon>
        <taxon>Tindalliaceae</taxon>
        <taxon>Tindallia</taxon>
    </lineage>
</organism>
<dbReference type="InterPro" id="IPR002346">
    <property type="entry name" value="Mopterin_DH_FAD-bd"/>
</dbReference>
<evidence type="ECO:0000256" key="2">
    <source>
        <dbReference type="ARBA" id="ARBA00023002"/>
    </source>
</evidence>
<dbReference type="EMBL" id="FNPV01000007">
    <property type="protein sequence ID" value="SDZ04314.1"/>
    <property type="molecule type" value="Genomic_DNA"/>
</dbReference>
<dbReference type="Pfam" id="PF03450">
    <property type="entry name" value="CO_deh_flav_C"/>
    <property type="match status" value="1"/>
</dbReference>
<gene>
    <name evidence="4" type="ORF">SAMN05192546_10781</name>
</gene>
<dbReference type="InterPro" id="IPR036683">
    <property type="entry name" value="CO_DH_flav_C_dom_sf"/>
</dbReference>
<dbReference type="InterPro" id="IPR005107">
    <property type="entry name" value="CO_DH_flav_C"/>
</dbReference>
<dbReference type="InterPro" id="IPR051312">
    <property type="entry name" value="Diverse_Substr_Oxidored"/>
</dbReference>
<evidence type="ECO:0000256" key="1">
    <source>
        <dbReference type="ARBA" id="ARBA00022630"/>
    </source>
</evidence>
<dbReference type="Pfam" id="PF00941">
    <property type="entry name" value="FAD_binding_5"/>
    <property type="match status" value="1"/>
</dbReference>
<keyword evidence="2" id="KW-0560">Oxidoreductase</keyword>
<accession>A0A1H3PST2</accession>
<dbReference type="SUPFAM" id="SSF56176">
    <property type="entry name" value="FAD-binding/transporter-associated domain-like"/>
    <property type="match status" value="1"/>
</dbReference>
<keyword evidence="5" id="KW-1185">Reference proteome</keyword>
<evidence type="ECO:0000259" key="3">
    <source>
        <dbReference type="PROSITE" id="PS51387"/>
    </source>
</evidence>
<evidence type="ECO:0000313" key="5">
    <source>
        <dbReference type="Proteomes" id="UP000199230"/>
    </source>
</evidence>
<evidence type="ECO:0000313" key="4">
    <source>
        <dbReference type="EMBL" id="SDZ04314.1"/>
    </source>
</evidence>
<reference evidence="4 5" key="1">
    <citation type="submission" date="2016-10" db="EMBL/GenBank/DDBJ databases">
        <authorList>
            <person name="de Groot N.N."/>
        </authorList>
    </citation>
    <scope>NUCLEOTIDE SEQUENCE [LARGE SCALE GENOMIC DNA]</scope>
    <source>
        <strain evidence="4 5">APO</strain>
    </source>
</reference>
<dbReference type="STRING" id="159292.SAMN05192546_10781"/>
<dbReference type="InterPro" id="IPR016167">
    <property type="entry name" value="FAD-bd_PCMH_sub1"/>
</dbReference>
<keyword evidence="1" id="KW-0285">Flavoprotein</keyword>
<dbReference type="GO" id="GO:0071949">
    <property type="term" value="F:FAD binding"/>
    <property type="evidence" value="ECO:0007669"/>
    <property type="project" value="InterPro"/>
</dbReference>
<dbReference type="Gene3D" id="3.30.465.10">
    <property type="match status" value="1"/>
</dbReference>
<dbReference type="GO" id="GO:0016491">
    <property type="term" value="F:oxidoreductase activity"/>
    <property type="evidence" value="ECO:0007669"/>
    <property type="project" value="UniProtKB-KW"/>
</dbReference>
<dbReference type="InterPro" id="IPR016166">
    <property type="entry name" value="FAD-bd_PCMH"/>
</dbReference>
<dbReference type="Gene3D" id="3.30.43.10">
    <property type="entry name" value="Uridine Diphospho-n-acetylenolpyruvylglucosamine Reductase, domain 2"/>
    <property type="match status" value="1"/>
</dbReference>
<sequence length="281" mass="30711">MNSFEYCKPKSVKEAIQLLAEKPATSHLLNGGTDLVIRMRQQITEPERVVDIGGIEELKKISFSKEEGLFIGACVSLADMAHHPALVEHYQCLADAAEMVGSGQIRNVATMAGNLCNASPLADTATPALVLEAVMIAEGETGTREIPIKEFFKNVRVTALEKTEIVKGIYIPYHEKAVGSFQKGSRRKEVDLSTVCVSALRYGEKVNVAIGAVAPTPIRLPKVEAYLKGKKVTSSHMEEIMKLVEEAIAPIDDVRSTKEFRIHLAKTLVQRCLVQIGLAEV</sequence>
<dbReference type="InterPro" id="IPR036318">
    <property type="entry name" value="FAD-bd_PCMH-like_sf"/>
</dbReference>
<dbReference type="Gene3D" id="3.30.390.50">
    <property type="entry name" value="CO dehydrogenase flavoprotein, C-terminal domain"/>
    <property type="match status" value="1"/>
</dbReference>
<dbReference type="InterPro" id="IPR016169">
    <property type="entry name" value="FAD-bd_PCMH_sub2"/>
</dbReference>
<dbReference type="SMART" id="SM01092">
    <property type="entry name" value="CO_deh_flav_C"/>
    <property type="match status" value="1"/>
</dbReference>
<feature type="domain" description="FAD-binding PCMH-type" evidence="3">
    <location>
        <begin position="1"/>
        <end position="176"/>
    </location>
</feature>
<dbReference type="Proteomes" id="UP000199230">
    <property type="component" value="Unassembled WGS sequence"/>
</dbReference>
<dbReference type="OrthoDB" id="9789842at2"/>
<protein>
    <submittedName>
        <fullName evidence="4">Carbon-monoxide dehydrogenase medium subunit</fullName>
    </submittedName>
</protein>
<dbReference type="SUPFAM" id="SSF55447">
    <property type="entry name" value="CO dehydrogenase flavoprotein C-terminal domain-like"/>
    <property type="match status" value="1"/>
</dbReference>
<dbReference type="PANTHER" id="PTHR42659">
    <property type="entry name" value="XANTHINE DEHYDROGENASE SUBUNIT C-RELATED"/>
    <property type="match status" value="1"/>
</dbReference>
<name>A0A1H3PST2_9FIRM</name>